<dbReference type="PANTHER" id="PTHR44157">
    <property type="entry name" value="DNAJ HOMOLOG SUBFAMILY C MEMBER 11"/>
    <property type="match status" value="1"/>
</dbReference>
<evidence type="ECO:0000259" key="5">
    <source>
        <dbReference type="PROSITE" id="PS50076"/>
    </source>
</evidence>
<evidence type="ECO:0000313" key="7">
    <source>
        <dbReference type="EMBL" id="CAB0005494.1"/>
    </source>
</evidence>
<dbReference type="Pfam" id="PF11875">
    <property type="entry name" value="DnaJ-like_C11_C"/>
    <property type="match status" value="1"/>
</dbReference>
<comment type="subcellular location">
    <subcellularLocation>
        <location evidence="1">Membrane</location>
    </subcellularLocation>
</comment>
<dbReference type="AlphaFoldDB" id="A0A6H5GN98"/>
<dbReference type="InterPro" id="IPR018253">
    <property type="entry name" value="DnaJ_domain_CS"/>
</dbReference>
<dbReference type="PROSITE" id="PS50076">
    <property type="entry name" value="DNAJ_2"/>
    <property type="match status" value="1"/>
</dbReference>
<proteinExistence type="predicted"/>
<dbReference type="EMBL" id="CADCXU010016504">
    <property type="protein sequence ID" value="CAB0005494.1"/>
    <property type="molecule type" value="Genomic_DNA"/>
</dbReference>
<dbReference type="InterPro" id="IPR052243">
    <property type="entry name" value="Mito_inner_membrane_organizer"/>
</dbReference>
<organism evidence="7 8">
    <name type="scientific">Nesidiocoris tenuis</name>
    <dbReference type="NCBI Taxonomy" id="355587"/>
    <lineage>
        <taxon>Eukaryota</taxon>
        <taxon>Metazoa</taxon>
        <taxon>Ecdysozoa</taxon>
        <taxon>Arthropoda</taxon>
        <taxon>Hexapoda</taxon>
        <taxon>Insecta</taxon>
        <taxon>Pterygota</taxon>
        <taxon>Neoptera</taxon>
        <taxon>Paraneoptera</taxon>
        <taxon>Hemiptera</taxon>
        <taxon>Heteroptera</taxon>
        <taxon>Panheteroptera</taxon>
        <taxon>Cimicomorpha</taxon>
        <taxon>Miridae</taxon>
        <taxon>Dicyphina</taxon>
        <taxon>Nesidiocoris</taxon>
    </lineage>
</organism>
<name>A0A6H5GN98_9HEMI</name>
<dbReference type="PANTHER" id="PTHR44157:SF1">
    <property type="entry name" value="DNAJ HOMOLOG SUBFAMILY C MEMBER 11"/>
    <property type="match status" value="1"/>
</dbReference>
<feature type="domain" description="J" evidence="5">
    <location>
        <begin position="1"/>
        <end position="72"/>
    </location>
</feature>
<dbReference type="GO" id="GO:0016020">
    <property type="term" value="C:membrane"/>
    <property type="evidence" value="ECO:0007669"/>
    <property type="project" value="UniProtKB-SubCell"/>
</dbReference>
<keyword evidence="8" id="KW-1185">Reference proteome</keyword>
<dbReference type="Proteomes" id="UP000479000">
    <property type="component" value="Unassembled WGS sequence"/>
</dbReference>
<dbReference type="InterPro" id="IPR001623">
    <property type="entry name" value="DnaJ_domain"/>
</dbReference>
<evidence type="ECO:0000313" key="6">
    <source>
        <dbReference type="EMBL" id="CAB0005493.1"/>
    </source>
</evidence>
<evidence type="ECO:0000256" key="3">
    <source>
        <dbReference type="ARBA" id="ARBA00023186"/>
    </source>
</evidence>
<evidence type="ECO:0000256" key="2">
    <source>
        <dbReference type="ARBA" id="ARBA00023136"/>
    </source>
</evidence>
<protein>
    <recommendedName>
        <fullName evidence="5">J domain-containing protein</fullName>
    </recommendedName>
</protein>
<sequence>MIKLGHNFTFQNMEASQEEIVNAYRRLSKLFHPDKHTDPIRKREAEFLFNKVKQAYEVLKDPHQRAIYDSVGVKGLETEGWEIIQRTKTPAEIRDEYDRLARQREERRLQQRTNPKGSVTVNVNAVELFNPYEDGYEDELAGTFGAEMSYGAEKKISEQSTVAATIVIGVPSGVTLRLRLSRASQNYLMPIQLCDEVLPSPIFYATIAPLLTYAIVKKLVIDPIVNEEKATKRQRQKETYRNRMAEKKKEARAAVDLMSNTFARIRAEEEARRGLVIVSAEYGKLELQGANGSGATGDPNLRRQESDDMGPPEPEHIDVTVPLQCLVKDSKLIVHDSTKSQLAGFYDPCVGEDKHLRVQYLFHSQLHETTIADNEALRIPRQCEWNFLFSSRSKTSLVTRGKPNGKILEALGNSGKSKI</sequence>
<evidence type="ECO:0000256" key="1">
    <source>
        <dbReference type="ARBA" id="ARBA00004370"/>
    </source>
</evidence>
<gene>
    <name evidence="6" type="ORF">NTEN_LOCUS10970</name>
    <name evidence="7" type="ORF">NTEN_LOCUS10971</name>
</gene>
<dbReference type="PRINTS" id="PR00625">
    <property type="entry name" value="JDOMAIN"/>
</dbReference>
<dbReference type="InterPro" id="IPR055225">
    <property type="entry name" value="DNAJC11-like_beta-barrel"/>
</dbReference>
<dbReference type="EMBL" id="CADCXU010016503">
    <property type="protein sequence ID" value="CAB0005493.1"/>
    <property type="molecule type" value="Genomic_DNA"/>
</dbReference>
<dbReference type="Pfam" id="PF22774">
    <property type="entry name" value="DNAJC11_beta-barrel"/>
    <property type="match status" value="1"/>
</dbReference>
<dbReference type="Pfam" id="PF00226">
    <property type="entry name" value="DnaJ"/>
    <property type="match status" value="1"/>
</dbReference>
<dbReference type="Gene3D" id="1.10.287.110">
    <property type="entry name" value="DnaJ domain"/>
    <property type="match status" value="1"/>
</dbReference>
<dbReference type="InterPro" id="IPR024586">
    <property type="entry name" value="DnaJ-like_C11_C"/>
</dbReference>
<dbReference type="PROSITE" id="PS00636">
    <property type="entry name" value="DNAJ_1"/>
    <property type="match status" value="1"/>
</dbReference>
<feature type="region of interest" description="Disordered" evidence="4">
    <location>
        <begin position="288"/>
        <end position="312"/>
    </location>
</feature>
<evidence type="ECO:0000313" key="8">
    <source>
        <dbReference type="Proteomes" id="UP000479000"/>
    </source>
</evidence>
<keyword evidence="2" id="KW-0472">Membrane</keyword>
<evidence type="ECO:0000256" key="4">
    <source>
        <dbReference type="SAM" id="MobiDB-lite"/>
    </source>
</evidence>
<dbReference type="GO" id="GO:0042407">
    <property type="term" value="P:cristae formation"/>
    <property type="evidence" value="ECO:0007669"/>
    <property type="project" value="TreeGrafter"/>
</dbReference>
<dbReference type="SMART" id="SM00271">
    <property type="entry name" value="DnaJ"/>
    <property type="match status" value="1"/>
</dbReference>
<dbReference type="OrthoDB" id="18010at2759"/>
<keyword evidence="3" id="KW-0143">Chaperone</keyword>
<dbReference type="GO" id="GO:0005739">
    <property type="term" value="C:mitochondrion"/>
    <property type="evidence" value="ECO:0007669"/>
    <property type="project" value="GOC"/>
</dbReference>
<dbReference type="InterPro" id="IPR036869">
    <property type="entry name" value="J_dom_sf"/>
</dbReference>
<dbReference type="SUPFAM" id="SSF46565">
    <property type="entry name" value="Chaperone J-domain"/>
    <property type="match status" value="1"/>
</dbReference>
<reference evidence="7 8" key="1">
    <citation type="submission" date="2020-02" db="EMBL/GenBank/DDBJ databases">
        <authorList>
            <person name="Ferguson B K."/>
        </authorList>
    </citation>
    <scope>NUCLEOTIDE SEQUENCE [LARGE SCALE GENOMIC DNA]</scope>
</reference>
<accession>A0A6H5GN98</accession>
<dbReference type="CDD" id="cd06257">
    <property type="entry name" value="DnaJ"/>
    <property type="match status" value="1"/>
</dbReference>